<dbReference type="AlphaFoldDB" id="A0A916ND05"/>
<dbReference type="GO" id="GO:0030170">
    <property type="term" value="F:pyridoxal phosphate binding"/>
    <property type="evidence" value="ECO:0007669"/>
    <property type="project" value="InterPro"/>
</dbReference>
<organism evidence="2 3">
    <name type="scientific">Parvicella tangerina</name>
    <dbReference type="NCBI Taxonomy" id="2829795"/>
    <lineage>
        <taxon>Bacteria</taxon>
        <taxon>Pseudomonadati</taxon>
        <taxon>Bacteroidota</taxon>
        <taxon>Flavobacteriia</taxon>
        <taxon>Flavobacteriales</taxon>
        <taxon>Parvicellaceae</taxon>
        <taxon>Parvicella</taxon>
    </lineage>
</organism>
<sequence length="214" mass="24496">MKIISTNIGQRKSVVWKGEMLETGFFKYPVHHAIELGETDVLKDNVVDRKHHGGIDKACYIYSADHYSFWKKLFPEVDLTYGAFGENLTLQGLNEKDIRIGDRFEIGKKGDVIVEVAQPRQPCMKLGIRFNTQKVIKAFVNQPYPGIYLRILKTGEVNTGDTFQLIHGNEKNLSIAEVHGLLSKQKDLRLAKKAIQMDDLAESYKKEIKRLYQL</sequence>
<feature type="domain" description="MOSC" evidence="1">
    <location>
        <begin position="28"/>
        <end position="166"/>
    </location>
</feature>
<dbReference type="KEGG" id="ptan:CRYO30217_02403"/>
<dbReference type="InterPro" id="IPR011037">
    <property type="entry name" value="Pyrv_Knase-like_insert_dom_sf"/>
</dbReference>
<dbReference type="Proteomes" id="UP000683507">
    <property type="component" value="Chromosome"/>
</dbReference>
<dbReference type="InterPro" id="IPR005302">
    <property type="entry name" value="MoCF_Sase_C"/>
</dbReference>
<reference evidence="2" key="1">
    <citation type="submission" date="2021-04" db="EMBL/GenBank/DDBJ databases">
        <authorList>
            <person name="Rodrigo-Torres L."/>
            <person name="Arahal R. D."/>
            <person name="Lucena T."/>
        </authorList>
    </citation>
    <scope>NUCLEOTIDE SEQUENCE</scope>
    <source>
        <strain evidence="2">AS29M-1</strain>
    </source>
</reference>
<dbReference type="GO" id="GO:0030151">
    <property type="term" value="F:molybdenum ion binding"/>
    <property type="evidence" value="ECO:0007669"/>
    <property type="project" value="InterPro"/>
</dbReference>
<dbReference type="EMBL" id="OU015584">
    <property type="protein sequence ID" value="CAG5084199.1"/>
    <property type="molecule type" value="Genomic_DNA"/>
</dbReference>
<dbReference type="PROSITE" id="PS51340">
    <property type="entry name" value="MOSC"/>
    <property type="match status" value="1"/>
</dbReference>
<evidence type="ECO:0000313" key="3">
    <source>
        <dbReference type="Proteomes" id="UP000683507"/>
    </source>
</evidence>
<dbReference type="SUPFAM" id="SSF50800">
    <property type="entry name" value="PK beta-barrel domain-like"/>
    <property type="match status" value="1"/>
</dbReference>
<name>A0A916ND05_9FLAO</name>
<dbReference type="Gene3D" id="2.40.33.20">
    <property type="entry name" value="PK beta-barrel domain-like"/>
    <property type="match status" value="1"/>
</dbReference>
<dbReference type="Pfam" id="PF03473">
    <property type="entry name" value="MOSC"/>
    <property type="match status" value="1"/>
</dbReference>
<protein>
    <recommendedName>
        <fullName evidence="1">MOSC domain-containing protein</fullName>
    </recommendedName>
</protein>
<dbReference type="InterPro" id="IPR052353">
    <property type="entry name" value="Benzoxazolinone_Detox_Enz"/>
</dbReference>
<accession>A0A916ND05</accession>
<evidence type="ECO:0000313" key="2">
    <source>
        <dbReference type="EMBL" id="CAG5084199.1"/>
    </source>
</evidence>
<dbReference type="PANTHER" id="PTHR30212">
    <property type="entry name" value="PROTEIN YIIM"/>
    <property type="match status" value="1"/>
</dbReference>
<dbReference type="GO" id="GO:0003824">
    <property type="term" value="F:catalytic activity"/>
    <property type="evidence" value="ECO:0007669"/>
    <property type="project" value="InterPro"/>
</dbReference>
<gene>
    <name evidence="2" type="ORF">CRYO30217_02403</name>
</gene>
<proteinExistence type="predicted"/>
<dbReference type="RefSeq" id="WP_258542633.1">
    <property type="nucleotide sequence ID" value="NZ_OU015584.1"/>
</dbReference>
<evidence type="ECO:0000259" key="1">
    <source>
        <dbReference type="PROSITE" id="PS51340"/>
    </source>
</evidence>
<dbReference type="PANTHER" id="PTHR30212:SF2">
    <property type="entry name" value="PROTEIN YIIM"/>
    <property type="match status" value="1"/>
</dbReference>
<keyword evidence="3" id="KW-1185">Reference proteome</keyword>